<gene>
    <name evidence="1" type="ORF">A2024_09485</name>
</gene>
<dbReference type="EMBL" id="MFFM01000023">
    <property type="protein sequence ID" value="OGF13222.1"/>
    <property type="molecule type" value="Genomic_DNA"/>
</dbReference>
<dbReference type="Proteomes" id="UP000177230">
    <property type="component" value="Unassembled WGS sequence"/>
</dbReference>
<evidence type="ECO:0000313" key="1">
    <source>
        <dbReference type="EMBL" id="OGF13222.1"/>
    </source>
</evidence>
<evidence type="ECO:0000313" key="2">
    <source>
        <dbReference type="Proteomes" id="UP000177230"/>
    </source>
</evidence>
<organism evidence="1 2">
    <name type="scientific">Candidatus Edwardsbacteria bacterium GWF2_54_11</name>
    <dbReference type="NCBI Taxonomy" id="1817851"/>
    <lineage>
        <taxon>Bacteria</taxon>
        <taxon>Candidatus Edwardsiibacteriota</taxon>
    </lineage>
</organism>
<dbReference type="AlphaFoldDB" id="A0A1F5RFQ2"/>
<reference evidence="1 2" key="1">
    <citation type="journal article" date="2016" name="Nat. Commun.">
        <title>Thousands of microbial genomes shed light on interconnected biogeochemical processes in an aquifer system.</title>
        <authorList>
            <person name="Anantharaman K."/>
            <person name="Brown C.T."/>
            <person name="Hug L.A."/>
            <person name="Sharon I."/>
            <person name="Castelle C.J."/>
            <person name="Probst A.J."/>
            <person name="Thomas B.C."/>
            <person name="Singh A."/>
            <person name="Wilkins M.J."/>
            <person name="Karaoz U."/>
            <person name="Brodie E.L."/>
            <person name="Williams K.H."/>
            <person name="Hubbard S.S."/>
            <person name="Banfield J.F."/>
        </authorList>
    </citation>
    <scope>NUCLEOTIDE SEQUENCE [LARGE SCALE GENOMIC DNA]</scope>
</reference>
<proteinExistence type="predicted"/>
<protein>
    <submittedName>
        <fullName evidence="1">Uncharacterized protein</fullName>
    </submittedName>
</protein>
<comment type="caution">
    <text evidence="1">The sequence shown here is derived from an EMBL/GenBank/DDBJ whole genome shotgun (WGS) entry which is preliminary data.</text>
</comment>
<name>A0A1F5RFQ2_9BACT</name>
<accession>A0A1F5RFQ2</accession>
<sequence>MICPIRFIRKPEESECIKEKCSFWVDGSLLPESSQEPKRFTALLGVNKANDGPAEEEVMGKCSILVMAEVALKSRPLE</sequence>